<feature type="region of interest" description="Disordered" evidence="1">
    <location>
        <begin position="1"/>
        <end position="41"/>
    </location>
</feature>
<dbReference type="AlphaFoldDB" id="A0A124LVP7"/>
<protein>
    <submittedName>
        <fullName evidence="2">Uncharacterized protein</fullName>
    </submittedName>
</protein>
<comment type="caution">
    <text evidence="2">The sequence shown here is derived from an EMBL/GenBank/DDBJ whole genome shotgun (WGS) entry which is preliminary data.</text>
</comment>
<reference evidence="2 3" key="1">
    <citation type="submission" date="2015-11" db="EMBL/GenBank/DDBJ databases">
        <title>Expanding the genomic diversity of Burkholderia species for the development of highly accurate diagnostics.</title>
        <authorList>
            <person name="Sahl J."/>
            <person name="Keim P."/>
            <person name="Wagner D."/>
        </authorList>
    </citation>
    <scope>NUCLEOTIDE SEQUENCE [LARGE SCALE GENOMIC DNA]</scope>
    <source>
        <strain evidence="2 3">RF32-BP4</strain>
    </source>
</reference>
<evidence type="ECO:0000313" key="2">
    <source>
        <dbReference type="EMBL" id="KUZ87397.1"/>
    </source>
</evidence>
<gene>
    <name evidence="2" type="ORF">WI38_21380</name>
</gene>
<evidence type="ECO:0000313" key="3">
    <source>
        <dbReference type="Proteomes" id="UP000065521"/>
    </source>
</evidence>
<evidence type="ECO:0000256" key="1">
    <source>
        <dbReference type="SAM" id="MobiDB-lite"/>
    </source>
</evidence>
<accession>A0A124LVP7</accession>
<dbReference type="Proteomes" id="UP000065521">
    <property type="component" value="Unassembled WGS sequence"/>
</dbReference>
<dbReference type="EMBL" id="LOTN01000041">
    <property type="protein sequence ID" value="KUZ87397.1"/>
    <property type="molecule type" value="Genomic_DNA"/>
</dbReference>
<proteinExistence type="predicted"/>
<sequence>MGSTGASTPSAGATVNAAALQPDTLSTQVGPSRESSAPYAMRPPASRSLVCACCTIERRIET</sequence>
<name>A0A124LVP7_9BURK</name>
<organism evidence="2 3">
    <name type="scientific">Burkholderia ubonensis</name>
    <dbReference type="NCBI Taxonomy" id="101571"/>
    <lineage>
        <taxon>Bacteria</taxon>
        <taxon>Pseudomonadati</taxon>
        <taxon>Pseudomonadota</taxon>
        <taxon>Betaproteobacteria</taxon>
        <taxon>Burkholderiales</taxon>
        <taxon>Burkholderiaceae</taxon>
        <taxon>Burkholderia</taxon>
        <taxon>Burkholderia cepacia complex</taxon>
    </lineage>
</organism>
<feature type="compositionally biased region" description="Polar residues" evidence="1">
    <location>
        <begin position="23"/>
        <end position="35"/>
    </location>
</feature>
<feature type="compositionally biased region" description="Polar residues" evidence="1">
    <location>
        <begin position="1"/>
        <end position="13"/>
    </location>
</feature>